<dbReference type="EMBL" id="CP003349">
    <property type="protein sequence ID" value="AFD06633.1"/>
    <property type="molecule type" value="Genomic_DNA"/>
</dbReference>
<organism evidence="1 2">
    <name type="scientific">Solitalea canadensis (strain ATCC 29591 / DSM 3403 / JCM 21819 / LMG 8368 / NBRC 15130 / NCIMB 12057 / USAM 9D)</name>
    <name type="common">Flexibacter canadensis</name>
    <dbReference type="NCBI Taxonomy" id="929556"/>
    <lineage>
        <taxon>Bacteria</taxon>
        <taxon>Pseudomonadati</taxon>
        <taxon>Bacteroidota</taxon>
        <taxon>Sphingobacteriia</taxon>
        <taxon>Sphingobacteriales</taxon>
        <taxon>Sphingobacteriaceae</taxon>
        <taxon>Solitalea</taxon>
    </lineage>
</organism>
<gene>
    <name evidence="1" type="ordered locus">Solca_1560</name>
</gene>
<sequence length="219" mass="25561">MNKLTIVILVLVILSTSCKNKDSGKKYFNKDVQNSYTEKLNSFPRYLVNFFPSKIDGVYGMSETKDTTNECIYFMYYDFNNKKSTSIDSIFKSKAKAVYNAIDTNIISVRTKLLIWDDPTMEMFYNNIFINGRYYYPVPYFEKDDYSSIGIKSEDIYSSKTPCGLTKDFTIYILDSKQGSYWKGLKPSEHMPKNWKNGFSKGVCVNNKKGIVIYWFVIW</sequence>
<proteinExistence type="predicted"/>
<accession>H8KTQ8</accession>
<dbReference type="PROSITE" id="PS51257">
    <property type="entry name" value="PROKAR_LIPOPROTEIN"/>
    <property type="match status" value="1"/>
</dbReference>
<dbReference type="RefSeq" id="WP_014679860.1">
    <property type="nucleotide sequence ID" value="NC_017770.1"/>
</dbReference>
<dbReference type="AlphaFoldDB" id="H8KTQ8"/>
<dbReference type="HOGENOM" id="CLU_108454_0_0_10"/>
<keyword evidence="2" id="KW-1185">Reference proteome</keyword>
<name>H8KTQ8_SOLCM</name>
<dbReference type="Proteomes" id="UP000007590">
    <property type="component" value="Chromosome"/>
</dbReference>
<reference evidence="1" key="1">
    <citation type="submission" date="2012-02" db="EMBL/GenBank/DDBJ databases">
        <title>The complete genome of Solitalea canadensis DSM 3403.</title>
        <authorList>
            <consortium name="US DOE Joint Genome Institute (JGI-PGF)"/>
            <person name="Lucas S."/>
            <person name="Copeland A."/>
            <person name="Lapidus A."/>
            <person name="Glavina del Rio T."/>
            <person name="Dalin E."/>
            <person name="Tice H."/>
            <person name="Bruce D."/>
            <person name="Goodwin L."/>
            <person name="Pitluck S."/>
            <person name="Peters L."/>
            <person name="Ovchinnikova G."/>
            <person name="Lu M."/>
            <person name="Kyrpides N."/>
            <person name="Mavromatis K."/>
            <person name="Ivanova N."/>
            <person name="Brettin T."/>
            <person name="Detter J.C."/>
            <person name="Han C."/>
            <person name="Larimer F."/>
            <person name="Land M."/>
            <person name="Hauser L."/>
            <person name="Markowitz V."/>
            <person name="Cheng J.-F."/>
            <person name="Hugenholtz P."/>
            <person name="Woyke T."/>
            <person name="Wu D."/>
            <person name="Spring S."/>
            <person name="Schroeder M."/>
            <person name="Kopitz M."/>
            <person name="Brambilla E."/>
            <person name="Klenk H.-P."/>
            <person name="Eisen J.A."/>
        </authorList>
    </citation>
    <scope>NUCLEOTIDE SEQUENCE</scope>
    <source>
        <strain evidence="1">DSM 3403</strain>
    </source>
</reference>
<dbReference type="eggNOG" id="ENOG5033GRF">
    <property type="taxonomic scope" value="Bacteria"/>
</dbReference>
<dbReference type="KEGG" id="scn:Solca_1560"/>
<evidence type="ECO:0000313" key="1">
    <source>
        <dbReference type="EMBL" id="AFD06633.1"/>
    </source>
</evidence>
<protein>
    <recommendedName>
        <fullName evidence="3">Lipoprotein</fullName>
    </recommendedName>
</protein>
<dbReference type="OrthoDB" id="1355305at2"/>
<evidence type="ECO:0000313" key="2">
    <source>
        <dbReference type="Proteomes" id="UP000007590"/>
    </source>
</evidence>
<evidence type="ECO:0008006" key="3">
    <source>
        <dbReference type="Google" id="ProtNLM"/>
    </source>
</evidence>